<accession>A0A5B7FE37</accession>
<comment type="caution">
    <text evidence="1">The sequence shown here is derived from an EMBL/GenBank/DDBJ whole genome shotgun (WGS) entry which is preliminary data.</text>
</comment>
<dbReference type="AlphaFoldDB" id="A0A5B7FE37"/>
<gene>
    <name evidence="1" type="ORF">E2C01_037481</name>
</gene>
<keyword evidence="2" id="KW-1185">Reference proteome</keyword>
<proteinExistence type="predicted"/>
<name>A0A5B7FE37_PORTR</name>
<organism evidence="1 2">
    <name type="scientific">Portunus trituberculatus</name>
    <name type="common">Swimming crab</name>
    <name type="synonym">Neptunus trituberculatus</name>
    <dbReference type="NCBI Taxonomy" id="210409"/>
    <lineage>
        <taxon>Eukaryota</taxon>
        <taxon>Metazoa</taxon>
        <taxon>Ecdysozoa</taxon>
        <taxon>Arthropoda</taxon>
        <taxon>Crustacea</taxon>
        <taxon>Multicrustacea</taxon>
        <taxon>Malacostraca</taxon>
        <taxon>Eumalacostraca</taxon>
        <taxon>Eucarida</taxon>
        <taxon>Decapoda</taxon>
        <taxon>Pleocyemata</taxon>
        <taxon>Brachyura</taxon>
        <taxon>Eubrachyura</taxon>
        <taxon>Portunoidea</taxon>
        <taxon>Portunidae</taxon>
        <taxon>Portuninae</taxon>
        <taxon>Portunus</taxon>
    </lineage>
</organism>
<sequence>MNAPPDWRKYHVRTGASAAYGSLVINEERVPPQGLFWIEGTSYNAPRNSFNFARGNTIANTHDASSSICNCFWVASSYYDMQRLEARLAIFLH</sequence>
<dbReference type="EMBL" id="VSRR010006008">
    <property type="protein sequence ID" value="MPC43827.1"/>
    <property type="molecule type" value="Genomic_DNA"/>
</dbReference>
<evidence type="ECO:0000313" key="2">
    <source>
        <dbReference type="Proteomes" id="UP000324222"/>
    </source>
</evidence>
<dbReference type="Proteomes" id="UP000324222">
    <property type="component" value="Unassembled WGS sequence"/>
</dbReference>
<protein>
    <submittedName>
        <fullName evidence="1">Uncharacterized protein</fullName>
    </submittedName>
</protein>
<reference evidence="1 2" key="1">
    <citation type="submission" date="2019-05" db="EMBL/GenBank/DDBJ databases">
        <title>Another draft genome of Portunus trituberculatus and its Hox gene families provides insights of decapod evolution.</title>
        <authorList>
            <person name="Jeong J.-H."/>
            <person name="Song I."/>
            <person name="Kim S."/>
            <person name="Choi T."/>
            <person name="Kim D."/>
            <person name="Ryu S."/>
            <person name="Kim W."/>
        </authorList>
    </citation>
    <scope>NUCLEOTIDE SEQUENCE [LARGE SCALE GENOMIC DNA]</scope>
    <source>
        <tissue evidence="1">Muscle</tissue>
    </source>
</reference>
<evidence type="ECO:0000313" key="1">
    <source>
        <dbReference type="EMBL" id="MPC43827.1"/>
    </source>
</evidence>